<reference evidence="1 2" key="2">
    <citation type="journal article" date="2022" name="Mol. Ecol. Resour.">
        <title>The genomes of chicory, endive, great burdock and yacon provide insights into Asteraceae paleo-polyploidization history and plant inulin production.</title>
        <authorList>
            <person name="Fan W."/>
            <person name="Wang S."/>
            <person name="Wang H."/>
            <person name="Wang A."/>
            <person name="Jiang F."/>
            <person name="Liu H."/>
            <person name="Zhao H."/>
            <person name="Xu D."/>
            <person name="Zhang Y."/>
        </authorList>
    </citation>
    <scope>NUCLEOTIDE SEQUENCE [LARGE SCALE GENOMIC DNA]</scope>
    <source>
        <strain evidence="2">cv. Niubang</strain>
    </source>
</reference>
<keyword evidence="2" id="KW-1185">Reference proteome</keyword>
<name>A0ACB9EJ44_ARCLA</name>
<sequence>MTLASRSLTTTYFLSQKQPSFEMGGSPMVDVAMAMMVITMTVAVVPSTCSRAIINHQLSPVVLVPGAGGNQLEARLTAEYKGTSWLCNRFYPIKKQEGGWFRLWFDVGVLLAPFTECFADRMTLYYHPELDDYKNAPGVETRVSEFGSTQSLLYLDPYLKHITTYMAPLVESLQKLGYTDGQTLFGAPYDFRYGLASDGHPSDVGSTFLQKLKQLIEKASDSNGGNPIILISHSLGGLFVLQLLNRNSPMWRQRYIKHFIALSTPWGGTVDEMLTFASGNALGVPLVNPLLVRNEQRSSESNLWLMPRRKQFPPDKPLVLTRNSTYSSYEISRFLEDIGFPEGVHPYETRILPLVEKLEAPGVPVTCIVGSGGQTPESLYYGDEGFDKQPKILYGDGDGTVNMASLLALVDEWKDEEFQRLKVIKLDGVSHTDILKDDESIAQIIEEISTINSAMSTSIVNVSSS</sequence>
<accession>A0ACB9EJ44</accession>
<proteinExistence type="predicted"/>
<reference evidence="2" key="1">
    <citation type="journal article" date="2022" name="Mol. Ecol. Resour.">
        <title>The genomes of chicory, endive, great burdock and yacon provide insights into Asteraceae palaeo-polyploidization history and plant inulin production.</title>
        <authorList>
            <person name="Fan W."/>
            <person name="Wang S."/>
            <person name="Wang H."/>
            <person name="Wang A."/>
            <person name="Jiang F."/>
            <person name="Liu H."/>
            <person name="Zhao H."/>
            <person name="Xu D."/>
            <person name="Zhang Y."/>
        </authorList>
    </citation>
    <scope>NUCLEOTIDE SEQUENCE [LARGE SCALE GENOMIC DNA]</scope>
    <source>
        <strain evidence="2">cv. Niubang</strain>
    </source>
</reference>
<dbReference type="Proteomes" id="UP001055879">
    <property type="component" value="Linkage Group LG02"/>
</dbReference>
<dbReference type="EMBL" id="CM042048">
    <property type="protein sequence ID" value="KAI3758471.1"/>
    <property type="molecule type" value="Genomic_DNA"/>
</dbReference>
<protein>
    <submittedName>
        <fullName evidence="1">Uncharacterized protein</fullName>
    </submittedName>
</protein>
<evidence type="ECO:0000313" key="1">
    <source>
        <dbReference type="EMBL" id="KAI3758471.1"/>
    </source>
</evidence>
<evidence type="ECO:0000313" key="2">
    <source>
        <dbReference type="Proteomes" id="UP001055879"/>
    </source>
</evidence>
<comment type="caution">
    <text evidence="1">The sequence shown here is derived from an EMBL/GenBank/DDBJ whole genome shotgun (WGS) entry which is preliminary data.</text>
</comment>
<organism evidence="1 2">
    <name type="scientific">Arctium lappa</name>
    <name type="common">Greater burdock</name>
    <name type="synonym">Lappa major</name>
    <dbReference type="NCBI Taxonomy" id="4217"/>
    <lineage>
        <taxon>Eukaryota</taxon>
        <taxon>Viridiplantae</taxon>
        <taxon>Streptophyta</taxon>
        <taxon>Embryophyta</taxon>
        <taxon>Tracheophyta</taxon>
        <taxon>Spermatophyta</taxon>
        <taxon>Magnoliopsida</taxon>
        <taxon>eudicotyledons</taxon>
        <taxon>Gunneridae</taxon>
        <taxon>Pentapetalae</taxon>
        <taxon>asterids</taxon>
        <taxon>campanulids</taxon>
        <taxon>Asterales</taxon>
        <taxon>Asteraceae</taxon>
        <taxon>Carduoideae</taxon>
        <taxon>Cardueae</taxon>
        <taxon>Arctiinae</taxon>
        <taxon>Arctium</taxon>
    </lineage>
</organism>
<gene>
    <name evidence="1" type="ORF">L6452_06034</name>
</gene>